<dbReference type="Proteomes" id="UP000444960">
    <property type="component" value="Unassembled WGS sequence"/>
</dbReference>
<dbReference type="AlphaFoldDB" id="A0A7I9VD48"/>
<name>A0A7I9VD48_9ACTN</name>
<evidence type="ECO:0000256" key="2">
    <source>
        <dbReference type="ARBA" id="ARBA00022649"/>
    </source>
</evidence>
<evidence type="ECO:0000313" key="4">
    <source>
        <dbReference type="Proteomes" id="UP000444960"/>
    </source>
</evidence>
<comment type="similarity">
    <text evidence="1">Belongs to the RelE toxin family.</text>
</comment>
<reference evidence="4" key="1">
    <citation type="submission" date="2019-06" db="EMBL/GenBank/DDBJ databases">
        <title>Gordonia isolated from sludge of a wastewater treatment plant.</title>
        <authorList>
            <person name="Tamura T."/>
            <person name="Aoyama K."/>
            <person name="Kang Y."/>
            <person name="Saito S."/>
            <person name="Akiyama N."/>
            <person name="Yazawa K."/>
            <person name="Gonoi T."/>
            <person name="Mikami Y."/>
        </authorList>
    </citation>
    <scope>NUCLEOTIDE SEQUENCE [LARGE SCALE GENOMIC DNA]</scope>
    <source>
        <strain evidence="4">NBRC 107696</strain>
    </source>
</reference>
<dbReference type="PANTHER" id="PTHR35601:SF1">
    <property type="entry name" value="TOXIN RELE"/>
    <property type="match status" value="1"/>
</dbReference>
<gene>
    <name evidence="3" type="ORF">nbrc107696_37320</name>
</gene>
<proteinExistence type="inferred from homology"/>
<keyword evidence="2" id="KW-1277">Toxin-antitoxin system</keyword>
<dbReference type="Pfam" id="PF05016">
    <property type="entry name" value="ParE_toxin"/>
    <property type="match status" value="1"/>
</dbReference>
<comment type="caution">
    <text evidence="3">The sequence shown here is derived from an EMBL/GenBank/DDBJ whole genome shotgun (WGS) entry which is preliminary data.</text>
</comment>
<accession>A0A7I9VD48</accession>
<evidence type="ECO:0000313" key="3">
    <source>
        <dbReference type="EMBL" id="GEE03286.1"/>
    </source>
</evidence>
<dbReference type="RefSeq" id="WP_161896819.1">
    <property type="nucleotide sequence ID" value="NZ_BJOV01000005.1"/>
</dbReference>
<dbReference type="EMBL" id="BJOV01000005">
    <property type="protein sequence ID" value="GEE03286.1"/>
    <property type="molecule type" value="Genomic_DNA"/>
</dbReference>
<protein>
    <submittedName>
        <fullName evidence="3">Translation repressor RelE</fullName>
    </submittedName>
</protein>
<dbReference type="OrthoDB" id="5326046at2"/>
<organism evidence="3 4">
    <name type="scientific">Gordonia spumicola</name>
    <dbReference type="NCBI Taxonomy" id="589161"/>
    <lineage>
        <taxon>Bacteria</taxon>
        <taxon>Bacillati</taxon>
        <taxon>Actinomycetota</taxon>
        <taxon>Actinomycetes</taxon>
        <taxon>Mycobacteriales</taxon>
        <taxon>Gordoniaceae</taxon>
        <taxon>Gordonia</taxon>
    </lineage>
</organism>
<dbReference type="InterPro" id="IPR007712">
    <property type="entry name" value="RelE/ParE_toxin"/>
</dbReference>
<keyword evidence="4" id="KW-1185">Reference proteome</keyword>
<dbReference type="PANTHER" id="PTHR35601">
    <property type="entry name" value="TOXIN RELE"/>
    <property type="match status" value="1"/>
</dbReference>
<dbReference type="SUPFAM" id="SSF143011">
    <property type="entry name" value="RelE-like"/>
    <property type="match status" value="1"/>
</dbReference>
<dbReference type="Gene3D" id="3.30.2310.20">
    <property type="entry name" value="RelE-like"/>
    <property type="match status" value="1"/>
</dbReference>
<sequence>MTEYRIVYTRKALKSIAKLDRGTVQRIRRFFEETLDRTNPRSLGTPLVNRDEWRYRVGDYRILCTIDDGELTVLVVTLAHRREVYR</sequence>
<dbReference type="InterPro" id="IPR035093">
    <property type="entry name" value="RelE/ParE_toxin_dom_sf"/>
</dbReference>
<evidence type="ECO:0000256" key="1">
    <source>
        <dbReference type="ARBA" id="ARBA00006226"/>
    </source>
</evidence>